<dbReference type="AlphaFoldDB" id="A0A852NPP2"/>
<evidence type="ECO:0000256" key="7">
    <source>
        <dbReference type="ARBA" id="ARBA00022918"/>
    </source>
</evidence>
<feature type="non-terminal residue" evidence="10">
    <location>
        <position position="1"/>
    </location>
</feature>
<dbReference type="GO" id="GO:0016787">
    <property type="term" value="F:hydrolase activity"/>
    <property type="evidence" value="ECO:0007669"/>
    <property type="project" value="UniProtKB-KW"/>
</dbReference>
<feature type="non-terminal residue" evidence="10">
    <location>
        <position position="152"/>
    </location>
</feature>
<comment type="caution">
    <text evidence="10">The sequence shown here is derived from an EMBL/GenBank/DDBJ whole genome shotgun (WGS) entry which is preliminary data.</text>
</comment>
<dbReference type="InterPro" id="IPR036397">
    <property type="entry name" value="RNaseH_sf"/>
</dbReference>
<evidence type="ECO:0000313" key="10">
    <source>
        <dbReference type="EMBL" id="NXY16206.1"/>
    </source>
</evidence>
<dbReference type="PROSITE" id="PS50876">
    <property type="entry name" value="ZF_INTEGRASE"/>
    <property type="match status" value="1"/>
</dbReference>
<keyword evidence="8" id="KW-0862">Zinc</keyword>
<gene>
    <name evidence="10" type="primary">Ervk18_1</name>
    <name evidence="10" type="ORF">ATRCLA_R16231</name>
</gene>
<evidence type="ECO:0000256" key="1">
    <source>
        <dbReference type="ARBA" id="ARBA00022679"/>
    </source>
</evidence>
<dbReference type="Gene3D" id="3.30.420.10">
    <property type="entry name" value="Ribonuclease H-like superfamily/Ribonuclease H"/>
    <property type="match status" value="1"/>
</dbReference>
<keyword evidence="4" id="KW-0479">Metal-binding</keyword>
<feature type="domain" description="Integrase-type" evidence="9">
    <location>
        <begin position="98"/>
        <end position="139"/>
    </location>
</feature>
<evidence type="ECO:0000256" key="2">
    <source>
        <dbReference type="ARBA" id="ARBA00022695"/>
    </source>
</evidence>
<dbReference type="InterPro" id="IPR012337">
    <property type="entry name" value="RNaseH-like_sf"/>
</dbReference>
<evidence type="ECO:0000256" key="8">
    <source>
        <dbReference type="PROSITE-ProRule" id="PRU00450"/>
    </source>
</evidence>
<dbReference type="OrthoDB" id="9350948at2759"/>
<keyword evidence="5" id="KW-0255">Endonuclease</keyword>
<keyword evidence="2" id="KW-0548">Nucleotidyltransferase</keyword>
<keyword evidence="6" id="KW-0378">Hydrolase</keyword>
<dbReference type="PANTHER" id="PTHR41694:SF3">
    <property type="entry name" value="RNA-DIRECTED DNA POLYMERASE-RELATED"/>
    <property type="match status" value="1"/>
</dbReference>
<proteinExistence type="predicted"/>
<dbReference type="Gene3D" id="1.10.10.200">
    <property type="match status" value="1"/>
</dbReference>
<name>A0A852NPP2_9PASS</name>
<evidence type="ECO:0000256" key="4">
    <source>
        <dbReference type="ARBA" id="ARBA00022723"/>
    </source>
</evidence>
<evidence type="ECO:0000256" key="6">
    <source>
        <dbReference type="ARBA" id="ARBA00022801"/>
    </source>
</evidence>
<dbReference type="GO" id="GO:0008270">
    <property type="term" value="F:zinc ion binding"/>
    <property type="evidence" value="ECO:0007669"/>
    <property type="project" value="UniProtKB-KW"/>
</dbReference>
<evidence type="ECO:0000313" key="11">
    <source>
        <dbReference type="Proteomes" id="UP000658642"/>
    </source>
</evidence>
<keyword evidence="7" id="KW-0695">RNA-directed DNA polymerase</keyword>
<evidence type="ECO:0000256" key="3">
    <source>
        <dbReference type="ARBA" id="ARBA00022722"/>
    </source>
</evidence>
<dbReference type="EMBL" id="WBMZ01004390">
    <property type="protein sequence ID" value="NXY16206.1"/>
    <property type="molecule type" value="Genomic_DNA"/>
</dbReference>
<keyword evidence="1" id="KW-0808">Transferase</keyword>
<protein>
    <submittedName>
        <fullName evidence="10">POK18 protein</fullName>
    </submittedName>
</protein>
<accession>A0A852NPP2</accession>
<keyword evidence="8" id="KW-0863">Zinc-finger</keyword>
<dbReference type="PANTHER" id="PTHR41694">
    <property type="entry name" value="ENDOGENOUS RETROVIRUS GROUP K MEMBER POL PROTEIN"/>
    <property type="match status" value="1"/>
</dbReference>
<dbReference type="SUPFAM" id="SSF53098">
    <property type="entry name" value="Ribonuclease H-like"/>
    <property type="match status" value="1"/>
</dbReference>
<dbReference type="Pfam" id="PF02022">
    <property type="entry name" value="Integrase_Zn"/>
    <property type="match status" value="1"/>
</dbReference>
<reference evidence="10" key="1">
    <citation type="submission" date="2020-02" db="EMBL/GenBank/DDBJ databases">
        <title>Bird 10,000 Genomes (B10K) Project - Family phase.</title>
        <authorList>
            <person name="Zhang G."/>
        </authorList>
    </citation>
    <scope>NUCLEOTIDE SEQUENCE</scope>
    <source>
        <strain evidence="10">B10K-DU-029-61</strain>
        <tissue evidence="10">Blood</tissue>
    </source>
</reference>
<organism evidence="10 11">
    <name type="scientific">Atrichornis clamosus</name>
    <dbReference type="NCBI Taxonomy" id="449594"/>
    <lineage>
        <taxon>Eukaryota</taxon>
        <taxon>Metazoa</taxon>
        <taxon>Chordata</taxon>
        <taxon>Craniata</taxon>
        <taxon>Vertebrata</taxon>
        <taxon>Euteleostomi</taxon>
        <taxon>Archelosauria</taxon>
        <taxon>Archosauria</taxon>
        <taxon>Dinosauria</taxon>
        <taxon>Saurischia</taxon>
        <taxon>Theropoda</taxon>
        <taxon>Coelurosauria</taxon>
        <taxon>Aves</taxon>
        <taxon>Neognathae</taxon>
        <taxon>Neoaves</taxon>
        <taxon>Telluraves</taxon>
        <taxon>Australaves</taxon>
        <taxon>Passeriformes</taxon>
        <taxon>Menuridae</taxon>
        <taxon>Atrichornis</taxon>
    </lineage>
</organism>
<sequence length="152" mass="17117">TELMAINMAFSRFVKEAINIVAESMYAAGVLQRLDYSCLKDANNPVLMVELRTLWSLINNRQHDYYVLHARSHSDLPAPIAEGNRIADLPAMTTVVPNLFEQARLSHDLSHQNTRALKRRYQLTLDQARNTVLACPDCQPLALMPTKEGVSP</sequence>
<dbReference type="GO" id="GO:0004519">
    <property type="term" value="F:endonuclease activity"/>
    <property type="evidence" value="ECO:0007669"/>
    <property type="project" value="UniProtKB-KW"/>
</dbReference>
<dbReference type="GO" id="GO:0003964">
    <property type="term" value="F:RNA-directed DNA polymerase activity"/>
    <property type="evidence" value="ECO:0007669"/>
    <property type="project" value="UniProtKB-KW"/>
</dbReference>
<dbReference type="GO" id="GO:0035613">
    <property type="term" value="F:RNA stem-loop binding"/>
    <property type="evidence" value="ECO:0007669"/>
    <property type="project" value="TreeGrafter"/>
</dbReference>
<dbReference type="SUPFAM" id="SSF46919">
    <property type="entry name" value="N-terminal Zn binding domain of HIV integrase"/>
    <property type="match status" value="1"/>
</dbReference>
<dbReference type="InterPro" id="IPR017856">
    <property type="entry name" value="Integrase-like_N"/>
</dbReference>
<dbReference type="InterPro" id="IPR003308">
    <property type="entry name" value="Integrase_Zn-bd_dom_N"/>
</dbReference>
<keyword evidence="3" id="KW-0540">Nuclease</keyword>
<evidence type="ECO:0000259" key="9">
    <source>
        <dbReference type="PROSITE" id="PS50876"/>
    </source>
</evidence>
<evidence type="ECO:0000256" key="5">
    <source>
        <dbReference type="ARBA" id="ARBA00022759"/>
    </source>
</evidence>
<dbReference type="Proteomes" id="UP000658642">
    <property type="component" value="Unassembled WGS sequence"/>
</dbReference>
<keyword evidence="11" id="KW-1185">Reference proteome</keyword>